<keyword evidence="7" id="KW-1185">Reference proteome</keyword>
<reference evidence="6 7" key="1">
    <citation type="journal article" date="2018" name="Sci. Rep.">
        <title>Genomic signatures of local adaptation to the degree of environmental predictability in rotifers.</title>
        <authorList>
            <person name="Franch-Gras L."/>
            <person name="Hahn C."/>
            <person name="Garcia-Roger E.M."/>
            <person name="Carmona M.J."/>
            <person name="Serra M."/>
            <person name="Gomez A."/>
        </authorList>
    </citation>
    <scope>NUCLEOTIDE SEQUENCE [LARGE SCALE GENOMIC DNA]</scope>
    <source>
        <strain evidence="6">HYR1</strain>
    </source>
</reference>
<comment type="caution">
    <text evidence="6">The sequence shown here is derived from an EMBL/GenBank/DDBJ whole genome shotgun (WGS) entry which is preliminary data.</text>
</comment>
<name>A0A3M7SIX0_BRAPC</name>
<keyword evidence="2" id="KW-0677">Repeat</keyword>
<evidence type="ECO:0000256" key="1">
    <source>
        <dbReference type="ARBA" id="ARBA00022664"/>
    </source>
</evidence>
<evidence type="ECO:0000259" key="5">
    <source>
        <dbReference type="SMART" id="SM01141"/>
    </source>
</evidence>
<evidence type="ECO:0000313" key="7">
    <source>
        <dbReference type="Proteomes" id="UP000276133"/>
    </source>
</evidence>
<evidence type="ECO:0000256" key="4">
    <source>
        <dbReference type="ARBA" id="ARBA00023187"/>
    </source>
</evidence>
<evidence type="ECO:0000256" key="3">
    <source>
        <dbReference type="ARBA" id="ARBA00022884"/>
    </source>
</evidence>
<dbReference type="Pfam" id="PF09750">
    <property type="entry name" value="DRY_EERY"/>
    <property type="match status" value="1"/>
</dbReference>
<dbReference type="GO" id="GO:0003723">
    <property type="term" value="F:RNA binding"/>
    <property type="evidence" value="ECO:0007669"/>
    <property type="project" value="UniProtKB-KW"/>
</dbReference>
<organism evidence="6 7">
    <name type="scientific">Brachionus plicatilis</name>
    <name type="common">Marine rotifer</name>
    <name type="synonym">Brachionus muelleri</name>
    <dbReference type="NCBI Taxonomy" id="10195"/>
    <lineage>
        <taxon>Eukaryota</taxon>
        <taxon>Metazoa</taxon>
        <taxon>Spiralia</taxon>
        <taxon>Gnathifera</taxon>
        <taxon>Rotifera</taxon>
        <taxon>Eurotatoria</taxon>
        <taxon>Monogononta</taxon>
        <taxon>Pseudotrocha</taxon>
        <taxon>Ploima</taxon>
        <taxon>Brachionidae</taxon>
        <taxon>Brachionus</taxon>
    </lineage>
</organism>
<dbReference type="AlphaFoldDB" id="A0A3M7SIX0"/>
<dbReference type="InterPro" id="IPR019147">
    <property type="entry name" value="SWAP_N_domain"/>
</dbReference>
<dbReference type="Proteomes" id="UP000276133">
    <property type="component" value="Unassembled WGS sequence"/>
</dbReference>
<evidence type="ECO:0000256" key="2">
    <source>
        <dbReference type="ARBA" id="ARBA00022737"/>
    </source>
</evidence>
<dbReference type="PANTHER" id="PTHR13161:SF15">
    <property type="entry name" value="SPLICING FACTOR, SUPPRESSOR OF WHITE-APRICOT HOMOLOG"/>
    <property type="match status" value="1"/>
</dbReference>
<sequence length="238" mass="27273">MKHDDDYSIGHINLFAPSQNQARKPKSILKHTNYRTKNPPNKIDDPSVAKTYDDLNIRGYSSNIYRDDFTALKVESKEYLIPWNGDQSLLIDKYDCRLFLYDLSAHDADLIPNSARNAALSHEQNETETLCDFERYLDLAEEENHTEPGIEFKDDAICFSKVTISVMDQCDTSGKRGAAIGYVYQTDNAEQIPESNQQPVNQNEKLFNPDENLKLPPDMICGAKNKFFTPKYIYSERA</sequence>
<dbReference type="OrthoDB" id="5836667at2759"/>
<protein>
    <submittedName>
        <fullName evidence="6">Splicing suppressor of white-apricot-like protein</fullName>
    </submittedName>
</protein>
<dbReference type="GO" id="GO:0000395">
    <property type="term" value="P:mRNA 5'-splice site recognition"/>
    <property type="evidence" value="ECO:0007669"/>
    <property type="project" value="TreeGrafter"/>
</dbReference>
<evidence type="ECO:0000313" key="6">
    <source>
        <dbReference type="EMBL" id="RNA35652.1"/>
    </source>
</evidence>
<keyword evidence="4" id="KW-0508">mRNA splicing</keyword>
<dbReference type="SMART" id="SM01141">
    <property type="entry name" value="DRY_EERY"/>
    <property type="match status" value="1"/>
</dbReference>
<dbReference type="InterPro" id="IPR040397">
    <property type="entry name" value="SWAP"/>
</dbReference>
<proteinExistence type="predicted"/>
<dbReference type="STRING" id="10195.A0A3M7SIX0"/>
<dbReference type="EMBL" id="REGN01001305">
    <property type="protein sequence ID" value="RNA35652.1"/>
    <property type="molecule type" value="Genomic_DNA"/>
</dbReference>
<keyword evidence="1" id="KW-0507">mRNA processing</keyword>
<gene>
    <name evidence="6" type="ORF">BpHYR1_004659</name>
</gene>
<accession>A0A3M7SIX0</accession>
<keyword evidence="3" id="KW-0694">RNA-binding</keyword>
<dbReference type="PANTHER" id="PTHR13161">
    <property type="entry name" value="SPLICING FACTOR SUPPRESSOR OF WHITE APRICOT"/>
    <property type="match status" value="1"/>
</dbReference>
<feature type="domain" description="Suppressor of white apricot N-terminal" evidence="5">
    <location>
        <begin position="53"/>
        <end position="188"/>
    </location>
</feature>